<keyword evidence="4" id="KW-1185">Reference proteome</keyword>
<dbReference type="CDD" id="cd02947">
    <property type="entry name" value="TRX_family"/>
    <property type="match status" value="1"/>
</dbReference>
<gene>
    <name evidence="3" type="ORF">GGR14_001140</name>
</gene>
<evidence type="ECO:0000313" key="4">
    <source>
        <dbReference type="Proteomes" id="UP000546007"/>
    </source>
</evidence>
<feature type="domain" description="Thioredoxin" evidence="2">
    <location>
        <begin position="290"/>
        <end position="423"/>
    </location>
</feature>
<protein>
    <submittedName>
        <fullName evidence="3">Thioredoxin</fullName>
    </submittedName>
</protein>
<reference evidence="3 4" key="1">
    <citation type="submission" date="2020-08" db="EMBL/GenBank/DDBJ databases">
        <title>Genomic Encyclopedia of Type Strains, Phase IV (KMG-IV): sequencing the most valuable type-strain genomes for metagenomic binning, comparative biology and taxonomic classification.</title>
        <authorList>
            <person name="Goeker M."/>
        </authorList>
    </citation>
    <scope>NUCLEOTIDE SEQUENCE [LARGE SCALE GENOMIC DNA]</scope>
    <source>
        <strain evidence="3 4">DSM 105721</strain>
    </source>
</reference>
<sequence length="423" mass="47863">MYCKLFIVLAMSFTSVVGFAQSKNTATEVLDYREMDGKMIVDVMVNGRFLPFALDLAGHTTILSKYVDEANPEKHIAHRLLDSTFLYKDMSLPRLETFGWVTLGNVAYANNLTACVLEEAPYFQKLGIAGVLGGEMFLGKVLTIDTQRKKLTVSTPTAPPYMQEDYQMKMELVAGTTVACEIILDEEVFPVVLDTWNEGFVSMTPEDFAKVNGKKGGKASITKGYLPTEKATATKVVAKGRFVNEELGEVVVAKNENLPRSILGSDILRKGIVTIDYKKQKLYFQPFDLVKVQNDGMDNVVTEIVPGKLNSINRKYFLEHLYDYRKDKEFIFKGNKPIVIDFWATWCKPCMQLMPELEKMAERYKDQVVFMKIDVDKEKELCAVFNVKLIPMLLLVPVSGKPTVLEGYQPEKCEEIIQEQLLK</sequence>
<dbReference type="Proteomes" id="UP000546007">
    <property type="component" value="Unassembled WGS sequence"/>
</dbReference>
<dbReference type="PROSITE" id="PS51352">
    <property type="entry name" value="THIOREDOXIN_2"/>
    <property type="match status" value="1"/>
</dbReference>
<name>A0A7W6HVR7_9BACT</name>
<evidence type="ECO:0000256" key="1">
    <source>
        <dbReference type="SAM" id="SignalP"/>
    </source>
</evidence>
<dbReference type="GeneID" id="93099413"/>
<organism evidence="3 4">
    <name type="scientific">Butyricimonas faecihominis</name>
    <dbReference type="NCBI Taxonomy" id="1472416"/>
    <lineage>
        <taxon>Bacteria</taxon>
        <taxon>Pseudomonadati</taxon>
        <taxon>Bacteroidota</taxon>
        <taxon>Bacteroidia</taxon>
        <taxon>Bacteroidales</taxon>
        <taxon>Odoribacteraceae</taxon>
        <taxon>Butyricimonas</taxon>
    </lineage>
</organism>
<dbReference type="InterPro" id="IPR013766">
    <property type="entry name" value="Thioredoxin_domain"/>
</dbReference>
<proteinExistence type="predicted"/>
<dbReference type="RefSeq" id="WP_229782902.1">
    <property type="nucleotide sequence ID" value="NZ_AP028155.1"/>
</dbReference>
<evidence type="ECO:0000259" key="2">
    <source>
        <dbReference type="PROSITE" id="PS51352"/>
    </source>
</evidence>
<dbReference type="GO" id="GO:0045454">
    <property type="term" value="P:cell redox homeostasis"/>
    <property type="evidence" value="ECO:0007669"/>
    <property type="project" value="TreeGrafter"/>
</dbReference>
<dbReference type="PANTHER" id="PTHR43601:SF3">
    <property type="entry name" value="THIOREDOXIN, MITOCHONDRIAL"/>
    <property type="match status" value="1"/>
</dbReference>
<comment type="caution">
    <text evidence="3">The sequence shown here is derived from an EMBL/GenBank/DDBJ whole genome shotgun (WGS) entry which is preliminary data.</text>
</comment>
<feature type="chain" id="PRO_5030810542" evidence="1">
    <location>
        <begin position="21"/>
        <end position="423"/>
    </location>
</feature>
<dbReference type="SUPFAM" id="SSF52833">
    <property type="entry name" value="Thioredoxin-like"/>
    <property type="match status" value="1"/>
</dbReference>
<dbReference type="Gene3D" id="3.40.30.10">
    <property type="entry name" value="Glutaredoxin"/>
    <property type="match status" value="1"/>
</dbReference>
<evidence type="ECO:0000313" key="3">
    <source>
        <dbReference type="EMBL" id="MBB4025368.1"/>
    </source>
</evidence>
<dbReference type="Pfam" id="PF00085">
    <property type="entry name" value="Thioredoxin"/>
    <property type="match status" value="1"/>
</dbReference>
<dbReference type="InterPro" id="IPR036249">
    <property type="entry name" value="Thioredoxin-like_sf"/>
</dbReference>
<accession>A0A7W6HVR7</accession>
<dbReference type="AlphaFoldDB" id="A0A7W6HVR7"/>
<feature type="signal peptide" evidence="1">
    <location>
        <begin position="1"/>
        <end position="20"/>
    </location>
</feature>
<dbReference type="PANTHER" id="PTHR43601">
    <property type="entry name" value="THIOREDOXIN, MITOCHONDRIAL"/>
    <property type="match status" value="1"/>
</dbReference>
<keyword evidence="1" id="KW-0732">Signal</keyword>
<dbReference type="EMBL" id="JACIES010000002">
    <property type="protein sequence ID" value="MBB4025368.1"/>
    <property type="molecule type" value="Genomic_DNA"/>
</dbReference>